<gene>
    <name evidence="1" type="ORF">E1809_11145</name>
</gene>
<dbReference type="Proteomes" id="UP000295511">
    <property type="component" value="Unassembled WGS sequence"/>
</dbReference>
<comment type="caution">
    <text evidence="1">The sequence shown here is derived from an EMBL/GenBank/DDBJ whole genome shotgun (WGS) entry which is preliminary data.</text>
</comment>
<name>A0A4R5KKL8_9MICC</name>
<dbReference type="EMBL" id="SMRU01000011">
    <property type="protein sequence ID" value="TDF96111.1"/>
    <property type="molecule type" value="Genomic_DNA"/>
</dbReference>
<evidence type="ECO:0000313" key="2">
    <source>
        <dbReference type="Proteomes" id="UP000295511"/>
    </source>
</evidence>
<protein>
    <submittedName>
        <fullName evidence="1">Uncharacterized protein</fullName>
    </submittedName>
</protein>
<dbReference type="OrthoDB" id="4553542at2"/>
<organism evidence="1 2">
    <name type="scientific">Arthrobacter terricola</name>
    <dbReference type="NCBI Taxonomy" id="2547396"/>
    <lineage>
        <taxon>Bacteria</taxon>
        <taxon>Bacillati</taxon>
        <taxon>Actinomycetota</taxon>
        <taxon>Actinomycetes</taxon>
        <taxon>Micrococcales</taxon>
        <taxon>Micrococcaceae</taxon>
        <taxon>Arthrobacter</taxon>
    </lineage>
</organism>
<reference evidence="1 2" key="1">
    <citation type="submission" date="2019-03" db="EMBL/GenBank/DDBJ databases">
        <title>Whole genome sequence of Arthrobacter sp JH1-1.</title>
        <authorList>
            <person name="Trinh H.N."/>
        </authorList>
    </citation>
    <scope>NUCLEOTIDE SEQUENCE [LARGE SCALE GENOMIC DNA]</scope>
    <source>
        <strain evidence="1 2">JH1-1</strain>
    </source>
</reference>
<accession>A0A4R5KKL8</accession>
<evidence type="ECO:0000313" key="1">
    <source>
        <dbReference type="EMBL" id="TDF96111.1"/>
    </source>
</evidence>
<dbReference type="RefSeq" id="WP_133204297.1">
    <property type="nucleotide sequence ID" value="NZ_SMRU01000011.1"/>
</dbReference>
<proteinExistence type="predicted"/>
<sequence>MDNIFEIEMVNENEYAVRADADGSTVESLFRTDPDYLESLGLADADGKRIVEETARFLAEHQPVLDFPPMIDLEDIAAAYEDYPEQLRKRLETT</sequence>
<keyword evidence="2" id="KW-1185">Reference proteome</keyword>
<dbReference type="AlphaFoldDB" id="A0A4R5KKL8"/>